<comment type="subcellular location">
    <subcellularLocation>
        <location evidence="1">Membrane</location>
        <topology evidence="1">Multi-pass membrane protein</topology>
    </subcellularLocation>
</comment>
<evidence type="ECO:0000313" key="8">
    <source>
        <dbReference type="Proteomes" id="UP001153620"/>
    </source>
</evidence>
<organism evidence="7 8">
    <name type="scientific">Chironomus riparius</name>
    <dbReference type="NCBI Taxonomy" id="315576"/>
    <lineage>
        <taxon>Eukaryota</taxon>
        <taxon>Metazoa</taxon>
        <taxon>Ecdysozoa</taxon>
        <taxon>Arthropoda</taxon>
        <taxon>Hexapoda</taxon>
        <taxon>Insecta</taxon>
        <taxon>Pterygota</taxon>
        <taxon>Neoptera</taxon>
        <taxon>Endopterygota</taxon>
        <taxon>Diptera</taxon>
        <taxon>Nematocera</taxon>
        <taxon>Chironomoidea</taxon>
        <taxon>Chironomidae</taxon>
        <taxon>Chironominae</taxon>
        <taxon>Chironomus</taxon>
    </lineage>
</organism>
<reference evidence="7" key="2">
    <citation type="submission" date="2022-10" db="EMBL/GenBank/DDBJ databases">
        <authorList>
            <consortium name="ENA_rothamsted_submissions"/>
            <consortium name="culmorum"/>
            <person name="King R."/>
        </authorList>
    </citation>
    <scope>NUCLEOTIDE SEQUENCE</scope>
</reference>
<evidence type="ECO:0000313" key="7">
    <source>
        <dbReference type="EMBL" id="CAG9810896.1"/>
    </source>
</evidence>
<feature type="transmembrane region" description="Helical" evidence="6">
    <location>
        <begin position="106"/>
        <end position="127"/>
    </location>
</feature>
<comment type="similarity">
    <text evidence="2">Belongs to the TMEM234 family.</text>
</comment>
<evidence type="ECO:0000256" key="4">
    <source>
        <dbReference type="ARBA" id="ARBA00022989"/>
    </source>
</evidence>
<sequence length="157" mass="17478">MCCGSKSLDNTALEADSRQRNSSFYKSQMTLHLYFMTAVLWGVTNVLLKRNSKGIKDIKIENSKVNQILAELKYLATNWKYFTTFGVNQLGSVLYFYALNQKLSSLSVAVIFTNSLTMLITSVTSIVLENHKISLRILLGGVLVTLGSSLICISHES</sequence>
<evidence type="ECO:0008006" key="9">
    <source>
        <dbReference type="Google" id="ProtNLM"/>
    </source>
</evidence>
<evidence type="ECO:0000256" key="2">
    <source>
        <dbReference type="ARBA" id="ARBA00005977"/>
    </source>
</evidence>
<keyword evidence="3 6" id="KW-0812">Transmembrane</keyword>
<dbReference type="AlphaFoldDB" id="A0A9N9S9S5"/>
<dbReference type="PANTHER" id="PTHR28668">
    <property type="entry name" value="TRANSMEMBRANE PROTEIN 234"/>
    <property type="match status" value="1"/>
</dbReference>
<dbReference type="OrthoDB" id="43458at2759"/>
<protein>
    <recommendedName>
        <fullName evidence="9">Transmembrane protein 234</fullName>
    </recommendedName>
</protein>
<evidence type="ECO:0000256" key="1">
    <source>
        <dbReference type="ARBA" id="ARBA00004141"/>
    </source>
</evidence>
<dbReference type="SUPFAM" id="SSF103481">
    <property type="entry name" value="Multidrug resistance efflux transporter EmrE"/>
    <property type="match status" value="1"/>
</dbReference>
<feature type="transmembrane region" description="Helical" evidence="6">
    <location>
        <begin position="31"/>
        <end position="48"/>
    </location>
</feature>
<proteinExistence type="inferred from homology"/>
<dbReference type="Pfam" id="PF10639">
    <property type="entry name" value="TMEM234"/>
    <property type="match status" value="1"/>
</dbReference>
<dbReference type="InterPro" id="IPR018908">
    <property type="entry name" value="TMEM234"/>
</dbReference>
<dbReference type="Proteomes" id="UP001153620">
    <property type="component" value="Chromosome 4"/>
</dbReference>
<reference evidence="7" key="1">
    <citation type="submission" date="2022-01" db="EMBL/GenBank/DDBJ databases">
        <authorList>
            <person name="King R."/>
        </authorList>
    </citation>
    <scope>NUCLEOTIDE SEQUENCE</scope>
</reference>
<evidence type="ECO:0000256" key="5">
    <source>
        <dbReference type="ARBA" id="ARBA00023136"/>
    </source>
</evidence>
<gene>
    <name evidence="7" type="ORF">CHIRRI_LOCUS13708</name>
</gene>
<dbReference type="InterPro" id="IPR037185">
    <property type="entry name" value="EmrE-like"/>
</dbReference>
<dbReference type="EMBL" id="OU895880">
    <property type="protein sequence ID" value="CAG9810896.1"/>
    <property type="molecule type" value="Genomic_DNA"/>
</dbReference>
<keyword evidence="5 6" id="KW-0472">Membrane</keyword>
<accession>A0A9N9S9S5</accession>
<dbReference type="PANTHER" id="PTHR28668:SF1">
    <property type="entry name" value="TRANSMEMBRANE PROTEIN 234"/>
    <property type="match status" value="1"/>
</dbReference>
<keyword evidence="8" id="KW-1185">Reference proteome</keyword>
<keyword evidence="4 6" id="KW-1133">Transmembrane helix</keyword>
<dbReference type="GO" id="GO:0016020">
    <property type="term" value="C:membrane"/>
    <property type="evidence" value="ECO:0007669"/>
    <property type="project" value="UniProtKB-SubCell"/>
</dbReference>
<feature type="transmembrane region" description="Helical" evidence="6">
    <location>
        <begin position="133"/>
        <end position="153"/>
    </location>
</feature>
<evidence type="ECO:0000256" key="3">
    <source>
        <dbReference type="ARBA" id="ARBA00022692"/>
    </source>
</evidence>
<evidence type="ECO:0000256" key="6">
    <source>
        <dbReference type="SAM" id="Phobius"/>
    </source>
</evidence>
<name>A0A9N9S9S5_9DIPT</name>